<proteinExistence type="predicted"/>
<protein>
    <submittedName>
        <fullName evidence="1">Uncharacterized protein</fullName>
    </submittedName>
</protein>
<reference evidence="1 2" key="1">
    <citation type="journal article" date="2022" name="DNA Res.">
        <title>Chromosomal-level genome assembly of the orchid tree Bauhinia variegata (Leguminosae; Cercidoideae) supports the allotetraploid origin hypothesis of Bauhinia.</title>
        <authorList>
            <person name="Zhong Y."/>
            <person name="Chen Y."/>
            <person name="Zheng D."/>
            <person name="Pang J."/>
            <person name="Liu Y."/>
            <person name="Luo S."/>
            <person name="Meng S."/>
            <person name="Qian L."/>
            <person name="Wei D."/>
            <person name="Dai S."/>
            <person name="Zhou R."/>
        </authorList>
    </citation>
    <scope>NUCLEOTIDE SEQUENCE [LARGE SCALE GENOMIC DNA]</scope>
    <source>
        <strain evidence="1">BV-YZ2020</strain>
    </source>
</reference>
<dbReference type="Proteomes" id="UP000828941">
    <property type="component" value="Chromosome 2"/>
</dbReference>
<accession>A0ACB9Q016</accession>
<evidence type="ECO:0000313" key="2">
    <source>
        <dbReference type="Proteomes" id="UP000828941"/>
    </source>
</evidence>
<name>A0ACB9Q016_BAUVA</name>
<gene>
    <name evidence="1" type="ORF">L6164_002978</name>
</gene>
<keyword evidence="2" id="KW-1185">Reference proteome</keyword>
<evidence type="ECO:0000313" key="1">
    <source>
        <dbReference type="EMBL" id="KAI4354078.1"/>
    </source>
</evidence>
<comment type="caution">
    <text evidence="1">The sequence shown here is derived from an EMBL/GenBank/DDBJ whole genome shotgun (WGS) entry which is preliminary data.</text>
</comment>
<dbReference type="EMBL" id="CM039427">
    <property type="protein sequence ID" value="KAI4354078.1"/>
    <property type="molecule type" value="Genomic_DNA"/>
</dbReference>
<organism evidence="1 2">
    <name type="scientific">Bauhinia variegata</name>
    <name type="common">Purple orchid tree</name>
    <name type="synonym">Phanera variegata</name>
    <dbReference type="NCBI Taxonomy" id="167791"/>
    <lineage>
        <taxon>Eukaryota</taxon>
        <taxon>Viridiplantae</taxon>
        <taxon>Streptophyta</taxon>
        <taxon>Embryophyta</taxon>
        <taxon>Tracheophyta</taxon>
        <taxon>Spermatophyta</taxon>
        <taxon>Magnoliopsida</taxon>
        <taxon>eudicotyledons</taxon>
        <taxon>Gunneridae</taxon>
        <taxon>Pentapetalae</taxon>
        <taxon>rosids</taxon>
        <taxon>fabids</taxon>
        <taxon>Fabales</taxon>
        <taxon>Fabaceae</taxon>
        <taxon>Cercidoideae</taxon>
        <taxon>Cercideae</taxon>
        <taxon>Bauhiniinae</taxon>
        <taxon>Bauhinia</taxon>
    </lineage>
</organism>
<sequence>METDEYARVLPFQLQFDKPVTSEIKIAEWNPEKDLLAMVTEDSKILLHRFNWQRLWTLSPGRCITSLCWRPDGKAIAVGLDDGTVSLHDVENGKLLRSLKSHASAIICLNWEEDSHLITGDCDHISKYEDRTSRFFPPAPKVPRMPGLVSGDNGFMDDGEDSFQELSNSSHQRFNILCSADKDGIICFSIFGIFPIGKINIHNLSVPTSLIGAEETHQLLNASIYKVALSKDLCRLIVMCSGDLVEVGGGLREIGMAGDAANGLHCLALNTSIFCSRKNELHQVAQQASNIEDLTEVVRASLSVMSKQWSDAMHTFREKFNPLSTLILHHGIDSTPQEEFLSLLGGARTSPPVHQFLVNSLCEVGVKRISKVLCGAGKELQRIVLDHLQPAAEVIAFRIGELRGLSKWRARYNSIGLDESLINNATEKAGMLLVQVERFMRVLSSVVQQFSNFFNWLLKCIKLLMSEPSDQLPPYSSELLVIFLKFLYDQDPVKQLLEISEAEFDVEVDLETMQRVRELSQFGGFSDTEYLRRTLAKEFRQMELSFKEAFLMPFTAISRKIVCEDLLPLLPFPSSPRASSSIRIPASVSYYEDASRTLPHPTCQRQFIDYVSFQLPEESFSDTANFICIVRGFMHDLDCLKNGYSSLEAVMLCVPSDYHCVDLSLYKDSQLVLLLNKVAASSEGAGNACMMILQASDLQYVSVSRTTCMNVWRLQNLKDSVVHLNIEDEKARTVPHSVTAPLAVSASRGVACVFAARKRALVYILDEDEDEVSDAE</sequence>